<dbReference type="RefSeq" id="WP_070401916.1">
    <property type="nucleotide sequence ID" value="NZ_CP014674.1"/>
</dbReference>
<dbReference type="Proteomes" id="UP000179145">
    <property type="component" value="Chromosome"/>
</dbReference>
<accession>A0A1D8UR20</accession>
<sequence>MCYGAQLFFNRNTLALCAIEALQSQEALELTPAILAFETPHSASRPCVFIMAPFSEAASCPPNTVLYHWLPYLLEPKSDDFWYLRSPIAPTALYVETTGFVQLDGEVPTALRLKHCPTDTTLEMRTLPYVQLTSRGHTLPAFLAGIERSAAPHPAAIAAAIAFLAPADQKKLSETFIGHVPYWLIAE</sequence>
<dbReference type="EMBL" id="CP014674">
    <property type="protein sequence ID" value="AOX16089.1"/>
    <property type="molecule type" value="Genomic_DNA"/>
</dbReference>
<dbReference type="STRING" id="153496.A0U89_01900"/>
<reference evidence="1 2" key="1">
    <citation type="journal article" date="2016" name="Microb. Cell Fact.">
        <title>Dissection of exopolysaccharide biosynthesis in Kozakia baliensis.</title>
        <authorList>
            <person name="Brandt J.U."/>
            <person name="Jakob F."/>
            <person name="Behr J."/>
            <person name="Geissler A.J."/>
            <person name="Vogel R.F."/>
        </authorList>
    </citation>
    <scope>NUCLEOTIDE SEQUENCE [LARGE SCALE GENOMIC DNA]</scope>
    <source>
        <strain evidence="1 2">DSM 14400</strain>
    </source>
</reference>
<gene>
    <name evidence="1" type="ORF">A0U89_01900</name>
</gene>
<protein>
    <submittedName>
        <fullName evidence="1">Uncharacterized protein</fullName>
    </submittedName>
</protein>
<evidence type="ECO:0000313" key="1">
    <source>
        <dbReference type="EMBL" id="AOX16089.1"/>
    </source>
</evidence>
<name>A0A1D8UR20_9PROT</name>
<evidence type="ECO:0000313" key="2">
    <source>
        <dbReference type="Proteomes" id="UP000179145"/>
    </source>
</evidence>
<dbReference type="KEGG" id="kba:A0U89_01900"/>
<keyword evidence="2" id="KW-1185">Reference proteome</keyword>
<dbReference type="eggNOG" id="COG0463">
    <property type="taxonomic scope" value="Bacteria"/>
</dbReference>
<organism evidence="1 2">
    <name type="scientific">Kozakia baliensis</name>
    <dbReference type="NCBI Taxonomy" id="153496"/>
    <lineage>
        <taxon>Bacteria</taxon>
        <taxon>Pseudomonadati</taxon>
        <taxon>Pseudomonadota</taxon>
        <taxon>Alphaproteobacteria</taxon>
        <taxon>Acetobacterales</taxon>
        <taxon>Acetobacteraceae</taxon>
        <taxon>Kozakia</taxon>
    </lineage>
</organism>
<dbReference type="AlphaFoldDB" id="A0A1D8UR20"/>
<proteinExistence type="predicted"/>